<feature type="binding site" evidence="20">
    <location>
        <position position="88"/>
    </location>
    <ligand>
        <name>substrate</name>
    </ligand>
</feature>
<evidence type="ECO:0000256" key="11">
    <source>
        <dbReference type="ARBA" id="ARBA00022605"/>
    </source>
</evidence>
<evidence type="ECO:0000256" key="13">
    <source>
        <dbReference type="ARBA" id="ARBA00023222"/>
    </source>
</evidence>
<dbReference type="Gene3D" id="3.40.190.10">
    <property type="entry name" value="Periplasmic binding protein-like II"/>
    <property type="match status" value="2"/>
</dbReference>
<accession>A0A4D6XYU1</accession>
<dbReference type="EMBL" id="CP034873">
    <property type="protein sequence ID" value="QCI21683.1"/>
    <property type="molecule type" value="Genomic_DNA"/>
</dbReference>
<comment type="pathway">
    <text evidence="4">Amino-acid biosynthesis; L-phenylalanine biosynthesis; phenylpyruvate from prephenate: step 1/1.</text>
</comment>
<dbReference type="InterPro" id="IPR001086">
    <property type="entry name" value="Preph_deHydtase"/>
</dbReference>
<comment type="catalytic activity">
    <reaction evidence="1">
        <text>chorismate = prephenate</text>
        <dbReference type="Rhea" id="RHEA:13897"/>
        <dbReference type="ChEBI" id="CHEBI:29748"/>
        <dbReference type="ChEBI" id="CHEBI:29934"/>
        <dbReference type="EC" id="5.4.99.5"/>
    </reaction>
</comment>
<evidence type="ECO:0000256" key="15">
    <source>
        <dbReference type="ARBA" id="ARBA00023239"/>
    </source>
</evidence>
<dbReference type="AlphaFoldDB" id="A0A4D6XYU1"/>
<gene>
    <name evidence="24" type="ORF">D9V69_01950</name>
</gene>
<comment type="pathway">
    <text evidence="5">Metabolic intermediate biosynthesis; prephenate biosynthesis; prephenate from chorismate: step 1/1.</text>
</comment>
<dbReference type="SMART" id="SM00830">
    <property type="entry name" value="CM_2"/>
    <property type="match status" value="1"/>
</dbReference>
<dbReference type="UniPathway" id="UPA00120">
    <property type="reaction ID" value="UER00203"/>
</dbReference>
<dbReference type="RefSeq" id="WP_158356653.1">
    <property type="nucleotide sequence ID" value="NZ_CP034873.1"/>
</dbReference>
<dbReference type="InterPro" id="IPR002701">
    <property type="entry name" value="CM_II_prokaryot"/>
</dbReference>
<evidence type="ECO:0000256" key="19">
    <source>
        <dbReference type="ARBA" id="ARBA00047848"/>
    </source>
</evidence>
<evidence type="ECO:0000313" key="25">
    <source>
        <dbReference type="Proteomes" id="UP000298773"/>
    </source>
</evidence>
<feature type="binding site" evidence="20">
    <location>
        <position position="39"/>
    </location>
    <ligand>
        <name>substrate</name>
    </ligand>
</feature>
<dbReference type="Proteomes" id="UP000298773">
    <property type="component" value="Chromosome"/>
</dbReference>
<evidence type="ECO:0000256" key="5">
    <source>
        <dbReference type="ARBA" id="ARBA00004817"/>
    </source>
</evidence>
<dbReference type="InterPro" id="IPR010952">
    <property type="entry name" value="CM_P_1"/>
</dbReference>
<dbReference type="SUPFAM" id="SSF55021">
    <property type="entry name" value="ACT-like"/>
    <property type="match status" value="1"/>
</dbReference>
<dbReference type="PROSITE" id="PS00857">
    <property type="entry name" value="PREPHENATE_DEHYDR_1"/>
    <property type="match status" value="1"/>
</dbReference>
<comment type="function">
    <text evidence="2">Catalyzes the Claisen rearrangement of chorismate to prephenate and the decarboxylation/dehydration of prephenate to phenylpyruvate.</text>
</comment>
<dbReference type="PROSITE" id="PS51171">
    <property type="entry name" value="PREPHENATE_DEHYDR_3"/>
    <property type="match status" value="1"/>
</dbReference>
<dbReference type="Pfam" id="PF01817">
    <property type="entry name" value="CM_2"/>
    <property type="match status" value="1"/>
</dbReference>
<dbReference type="PROSITE" id="PS51168">
    <property type="entry name" value="CHORISMATE_MUT_2"/>
    <property type="match status" value="1"/>
</dbReference>
<feature type="domain" description="Prephenate dehydratase" evidence="23">
    <location>
        <begin position="105"/>
        <end position="285"/>
    </location>
</feature>
<evidence type="ECO:0000256" key="14">
    <source>
        <dbReference type="ARBA" id="ARBA00023235"/>
    </source>
</evidence>
<evidence type="ECO:0000256" key="10">
    <source>
        <dbReference type="ARBA" id="ARBA00022533"/>
    </source>
</evidence>
<evidence type="ECO:0000256" key="3">
    <source>
        <dbReference type="ARBA" id="ARBA00004496"/>
    </source>
</evidence>
<dbReference type="NCBIfam" id="TIGR01797">
    <property type="entry name" value="CM_P_1"/>
    <property type="match status" value="1"/>
</dbReference>
<dbReference type="PIRSF" id="PIRSF001500">
    <property type="entry name" value="Chor_mut_pdt_Ppr"/>
    <property type="match status" value="1"/>
</dbReference>
<dbReference type="UniPathway" id="UPA00121">
    <property type="reaction ID" value="UER00345"/>
</dbReference>
<evidence type="ECO:0000256" key="1">
    <source>
        <dbReference type="ARBA" id="ARBA00000824"/>
    </source>
</evidence>
<keyword evidence="15" id="KW-0456">Lyase</keyword>
<feature type="site" description="Essential for prephenate dehydratase activity" evidence="21">
    <location>
        <position position="278"/>
    </location>
</feature>
<comment type="catalytic activity">
    <reaction evidence="19">
        <text>prephenate + H(+) = 3-phenylpyruvate + CO2 + H2O</text>
        <dbReference type="Rhea" id="RHEA:21648"/>
        <dbReference type="ChEBI" id="CHEBI:15377"/>
        <dbReference type="ChEBI" id="CHEBI:15378"/>
        <dbReference type="ChEBI" id="CHEBI:16526"/>
        <dbReference type="ChEBI" id="CHEBI:18005"/>
        <dbReference type="ChEBI" id="CHEBI:29934"/>
        <dbReference type="EC" id="4.2.1.51"/>
    </reaction>
</comment>
<keyword evidence="16" id="KW-0511">Multifunctional enzyme</keyword>
<dbReference type="SUPFAM" id="SSF53850">
    <property type="entry name" value="Periplasmic binding protein-like II"/>
    <property type="match status" value="1"/>
</dbReference>
<evidence type="ECO:0000256" key="21">
    <source>
        <dbReference type="PIRSR" id="PIRSR001500-2"/>
    </source>
</evidence>
<keyword evidence="10" id="KW-0021">Allosteric enzyme</keyword>
<dbReference type="GO" id="GO:0004106">
    <property type="term" value="F:chorismate mutase activity"/>
    <property type="evidence" value="ECO:0007669"/>
    <property type="project" value="UniProtKB-EC"/>
</dbReference>
<dbReference type="GO" id="GO:0004664">
    <property type="term" value="F:prephenate dehydratase activity"/>
    <property type="evidence" value="ECO:0007669"/>
    <property type="project" value="UniProtKB-EC"/>
</dbReference>
<dbReference type="InterPro" id="IPR036263">
    <property type="entry name" value="Chorismate_II_sf"/>
</dbReference>
<keyword evidence="12" id="KW-0057">Aromatic amino acid biosynthesis</keyword>
<evidence type="ECO:0000256" key="4">
    <source>
        <dbReference type="ARBA" id="ARBA00004741"/>
    </source>
</evidence>
<feature type="domain" description="Chorismate mutase" evidence="22">
    <location>
        <begin position="1"/>
        <end position="92"/>
    </location>
</feature>
<dbReference type="OrthoDB" id="9802281at2"/>
<feature type="binding site" evidence="20">
    <location>
        <position position="52"/>
    </location>
    <ligand>
        <name>substrate</name>
    </ligand>
</feature>
<evidence type="ECO:0000256" key="18">
    <source>
        <dbReference type="ARBA" id="ARBA00031520"/>
    </source>
</evidence>
<feature type="binding site" evidence="20">
    <location>
        <position position="11"/>
    </location>
    <ligand>
        <name>substrate</name>
    </ligand>
</feature>
<dbReference type="InterPro" id="IPR045865">
    <property type="entry name" value="ACT-like_dom_sf"/>
</dbReference>
<evidence type="ECO:0000256" key="8">
    <source>
        <dbReference type="ARBA" id="ARBA00014401"/>
    </source>
</evidence>
<evidence type="ECO:0000313" key="24">
    <source>
        <dbReference type="EMBL" id="QCI21683.1"/>
    </source>
</evidence>
<dbReference type="SUPFAM" id="SSF48600">
    <property type="entry name" value="Chorismate mutase II"/>
    <property type="match status" value="1"/>
</dbReference>
<dbReference type="GO" id="GO:0009094">
    <property type="term" value="P:L-phenylalanine biosynthetic process"/>
    <property type="evidence" value="ECO:0007669"/>
    <property type="project" value="UniProtKB-UniPathway"/>
</dbReference>
<dbReference type="InterPro" id="IPR036979">
    <property type="entry name" value="CM_dom_sf"/>
</dbReference>
<dbReference type="EC" id="4.2.1.51" evidence="7"/>
<keyword evidence="11" id="KW-0028">Amino-acid biosynthesis</keyword>
<keyword evidence="13" id="KW-0584">Phenylalanine biosynthesis</keyword>
<evidence type="ECO:0000256" key="2">
    <source>
        <dbReference type="ARBA" id="ARBA00002364"/>
    </source>
</evidence>
<name>A0A4D6XYU1_9GAMM</name>
<proteinExistence type="predicted"/>
<evidence type="ECO:0000256" key="20">
    <source>
        <dbReference type="PIRSR" id="PIRSR001500-1"/>
    </source>
</evidence>
<dbReference type="Gene3D" id="3.30.70.260">
    <property type="match status" value="1"/>
</dbReference>
<feature type="binding site" evidence="20">
    <location>
        <position position="84"/>
    </location>
    <ligand>
        <name>substrate</name>
    </ligand>
</feature>
<keyword evidence="9" id="KW-0963">Cytoplasm</keyword>
<evidence type="ECO:0000259" key="23">
    <source>
        <dbReference type="PROSITE" id="PS51171"/>
    </source>
</evidence>
<dbReference type="CDD" id="cd13631">
    <property type="entry name" value="PBP2_Ct-PDT_like"/>
    <property type="match status" value="1"/>
</dbReference>
<evidence type="ECO:0000259" key="22">
    <source>
        <dbReference type="PROSITE" id="PS51168"/>
    </source>
</evidence>
<sequence>MPEQNSLLIFRDKINDIDEKIVKLLSKRKILAFKIAKSKIENNKSVRDTEREKKLLQKLINIGKDNYLTAEYITKIFELIIEDSVSTQMELLQEFYYNKKLNFAFFSFLGPKGSYSHIAVCEYAKKKFKTYFMKACSTFEETLCSVENNESDYAILPIENTCSGYIDETLQLLIKTNLFIVGEIKISINHCLLAVKKVQLCEIKTIYSHPQPFKQCSNFIKKFSNWKIKYTKSTADAMKKILQYNDITKAALGSEIGKKIYNLHILHTNLANQKNNTTRFIVLHRKPLENAENQLSKTTLILSIKKKSDTLNNILFMLKNKIISIKKINIKYSVISEDIFYLDIQDNLSSILIKNILKTAQKHCNFIKILGSYPSEI</sequence>
<evidence type="ECO:0000256" key="16">
    <source>
        <dbReference type="ARBA" id="ARBA00023268"/>
    </source>
</evidence>
<dbReference type="PANTHER" id="PTHR21022">
    <property type="entry name" value="PREPHENATE DEHYDRATASE P PROTEIN"/>
    <property type="match status" value="1"/>
</dbReference>
<comment type="subcellular location">
    <subcellularLocation>
        <location evidence="3">Cytoplasm</location>
    </subcellularLocation>
</comment>
<dbReference type="Pfam" id="PF00800">
    <property type="entry name" value="PDT"/>
    <property type="match status" value="1"/>
</dbReference>
<dbReference type="Gene3D" id="1.20.59.10">
    <property type="entry name" value="Chorismate mutase"/>
    <property type="match status" value="1"/>
</dbReference>
<protein>
    <recommendedName>
        <fullName evidence="8">Bifunctional chorismate mutase/prephenate dehydratase</fullName>
        <ecNumber evidence="7">4.2.1.51</ecNumber>
        <ecNumber evidence="6">5.4.99.5</ecNumber>
    </recommendedName>
    <alternativeName>
        <fullName evidence="18">Chorismate mutase-prephenate dehydratase</fullName>
    </alternativeName>
    <alternativeName>
        <fullName evidence="17">p-protein</fullName>
    </alternativeName>
</protein>
<dbReference type="InterPro" id="IPR008242">
    <property type="entry name" value="Chor_mutase/pphenate_deHydtase"/>
</dbReference>
<evidence type="ECO:0000256" key="12">
    <source>
        <dbReference type="ARBA" id="ARBA00023141"/>
    </source>
</evidence>
<feature type="binding site" evidence="20">
    <location>
        <position position="48"/>
    </location>
    <ligand>
        <name>substrate</name>
    </ligand>
</feature>
<dbReference type="FunFam" id="3.40.190.10:FF:000034">
    <property type="entry name" value="Chorismate mutase/prephenate dehydratase"/>
    <property type="match status" value="1"/>
</dbReference>
<evidence type="ECO:0000256" key="7">
    <source>
        <dbReference type="ARBA" id="ARBA00013147"/>
    </source>
</evidence>
<evidence type="ECO:0000256" key="6">
    <source>
        <dbReference type="ARBA" id="ARBA00012404"/>
    </source>
</evidence>
<dbReference type="EC" id="5.4.99.5" evidence="6"/>
<evidence type="ECO:0000256" key="17">
    <source>
        <dbReference type="ARBA" id="ARBA00031175"/>
    </source>
</evidence>
<dbReference type="GO" id="GO:0005737">
    <property type="term" value="C:cytoplasm"/>
    <property type="evidence" value="ECO:0007669"/>
    <property type="project" value="UniProtKB-SubCell"/>
</dbReference>
<reference evidence="24 25" key="2">
    <citation type="submission" date="2019-05" db="EMBL/GenBank/DDBJ databases">
        <title>Genome evolution of the obligate endosymbiont Buchnera aphidicola.</title>
        <authorList>
            <person name="Moran N.A."/>
        </authorList>
    </citation>
    <scope>NUCLEOTIDE SEQUENCE [LARGE SCALE GENOMIC DNA]</scope>
    <source>
        <strain evidence="24 25">Hta</strain>
    </source>
</reference>
<dbReference type="InterPro" id="IPR018528">
    <property type="entry name" value="Preph_deHydtase_CS"/>
</dbReference>
<evidence type="ECO:0000256" key="9">
    <source>
        <dbReference type="ARBA" id="ARBA00022490"/>
    </source>
</evidence>
<keyword evidence="14 24" id="KW-0413">Isomerase</keyword>
<dbReference type="GO" id="GO:0046417">
    <property type="term" value="P:chorismate metabolic process"/>
    <property type="evidence" value="ECO:0007669"/>
    <property type="project" value="InterPro"/>
</dbReference>
<feature type="binding site" evidence="20">
    <location>
        <position position="28"/>
    </location>
    <ligand>
        <name>substrate</name>
    </ligand>
</feature>
<dbReference type="PANTHER" id="PTHR21022:SF19">
    <property type="entry name" value="PREPHENATE DEHYDRATASE-RELATED"/>
    <property type="match status" value="1"/>
</dbReference>
<reference evidence="24 25" key="1">
    <citation type="submission" date="2018-12" db="EMBL/GenBank/DDBJ databases">
        <authorList>
            <person name="Chong R.A."/>
        </authorList>
    </citation>
    <scope>NUCLEOTIDE SEQUENCE [LARGE SCALE GENOMIC DNA]</scope>
    <source>
        <strain evidence="24 25">Hta</strain>
    </source>
</reference>
<organism evidence="24 25">
    <name type="scientific">Buchnera aphidicola</name>
    <name type="common">Hyadaphis tataricae</name>
    <dbReference type="NCBI Taxonomy" id="1241859"/>
    <lineage>
        <taxon>Bacteria</taxon>
        <taxon>Pseudomonadati</taxon>
        <taxon>Pseudomonadota</taxon>
        <taxon>Gammaproteobacteria</taxon>
        <taxon>Enterobacterales</taxon>
        <taxon>Erwiniaceae</taxon>
        <taxon>Buchnera</taxon>
    </lineage>
</organism>